<organism evidence="4 5">
    <name type="scientific">Paramagnetospirillum magneticum (strain ATCC 700264 / AMB-1)</name>
    <name type="common">Magnetospirillum magneticum</name>
    <dbReference type="NCBI Taxonomy" id="342108"/>
    <lineage>
        <taxon>Bacteria</taxon>
        <taxon>Pseudomonadati</taxon>
        <taxon>Pseudomonadota</taxon>
        <taxon>Alphaproteobacteria</taxon>
        <taxon>Rhodospirillales</taxon>
        <taxon>Magnetospirillaceae</taxon>
        <taxon>Paramagnetospirillum</taxon>
    </lineage>
</organism>
<proteinExistence type="predicted"/>
<dbReference type="HOGENOM" id="CLU_658563_0_0_5"/>
<dbReference type="InterPro" id="IPR001789">
    <property type="entry name" value="Sig_transdc_resp-reg_receiver"/>
</dbReference>
<dbReference type="SUPFAM" id="SSF52172">
    <property type="entry name" value="CheY-like"/>
    <property type="match status" value="1"/>
</dbReference>
<dbReference type="PROSITE" id="PS50110">
    <property type="entry name" value="RESPONSE_REGULATORY"/>
    <property type="match status" value="1"/>
</dbReference>
<protein>
    <submittedName>
        <fullName evidence="4">FOG: CheY-like receiver</fullName>
    </submittedName>
</protein>
<reference evidence="4 5" key="1">
    <citation type="journal article" date="2005" name="DNA Res.">
        <title>Complete genome sequence of the facultative anaerobic magnetotactic bacterium Magnetospirillum sp. strain AMB-1.</title>
        <authorList>
            <person name="Matsunaga T."/>
            <person name="Okamura Y."/>
            <person name="Fukuda Y."/>
            <person name="Wahyudi A.T."/>
            <person name="Murase Y."/>
            <person name="Takeyama H."/>
        </authorList>
    </citation>
    <scope>NUCLEOTIDE SEQUENCE [LARGE SCALE GENOMIC DNA]</scope>
    <source>
        <strain evidence="5">ATCC 700264 / AMB-1</strain>
    </source>
</reference>
<name>Q2W1Z0_PARM1</name>
<comment type="caution">
    <text evidence="1">Lacks conserved residue(s) required for the propagation of feature annotation.</text>
</comment>
<dbReference type="Proteomes" id="UP000007058">
    <property type="component" value="Chromosome"/>
</dbReference>
<evidence type="ECO:0000256" key="2">
    <source>
        <dbReference type="SAM" id="MobiDB-lite"/>
    </source>
</evidence>
<dbReference type="GO" id="GO:0000160">
    <property type="term" value="P:phosphorelay signal transduction system"/>
    <property type="evidence" value="ECO:0007669"/>
    <property type="project" value="InterPro"/>
</dbReference>
<dbReference type="EMBL" id="AP007255">
    <property type="protein sequence ID" value="BAE52135.1"/>
    <property type="molecule type" value="Genomic_DNA"/>
</dbReference>
<feature type="region of interest" description="Disordered" evidence="2">
    <location>
        <begin position="141"/>
        <end position="197"/>
    </location>
</feature>
<dbReference type="STRING" id="342108.amb3331"/>
<feature type="compositionally biased region" description="Basic residues" evidence="2">
    <location>
        <begin position="141"/>
        <end position="161"/>
    </location>
</feature>
<dbReference type="Gene3D" id="3.40.50.2300">
    <property type="match status" value="1"/>
</dbReference>
<sequence length="413" mass="45199">MMTLNLSFFGKSCLVIAEAGNLRQLIVTALHQIGLPNVAKADDIEAAIYELSQSAYDAVICAEAEFAGSVEVVKRIRRDCRGPAAAVPIIYLTGNMDPAHLSMILNSGANSVMTLPIGTRSLLKNLTRAMTDSREFIAHHNYRGPCRRGKNRNAKYSGPRRRATDSQHSKPPNPPSGSSMPRGVQSAPAMRDNGQRPVLPRAEEIPSLSAREATILNGVNKIATSIERLRQDMQSTDNTSTRQRLREGLHEAAHRLVNLLSLADLSYPQDGQKGNILLEKLDAIKGTFLKVLADIAQHRLEIVSSDIDRIIMGNEFPLGCSETLSERLGAVEEIVMVMGGARKLGDGMKQSLSRAWRDVHRIQEAEGNFILVELTQGKRGCATKPLGNSRFMDDELQVAASQADVMRSLKENG</sequence>
<feature type="domain" description="Response regulatory" evidence="3">
    <location>
        <begin position="12"/>
        <end position="130"/>
    </location>
</feature>
<evidence type="ECO:0000313" key="5">
    <source>
        <dbReference type="Proteomes" id="UP000007058"/>
    </source>
</evidence>
<keyword evidence="5" id="KW-1185">Reference proteome</keyword>
<accession>Q2W1Z0</accession>
<dbReference type="KEGG" id="mag:amb3331"/>
<evidence type="ECO:0000256" key="1">
    <source>
        <dbReference type="PROSITE-ProRule" id="PRU00169"/>
    </source>
</evidence>
<evidence type="ECO:0000259" key="3">
    <source>
        <dbReference type="PROSITE" id="PS50110"/>
    </source>
</evidence>
<dbReference type="InterPro" id="IPR011006">
    <property type="entry name" value="CheY-like_superfamily"/>
</dbReference>
<dbReference type="AlphaFoldDB" id="Q2W1Z0"/>
<gene>
    <name evidence="4" type="ordered locus">amb3331</name>
</gene>
<evidence type="ECO:0000313" key="4">
    <source>
        <dbReference type="EMBL" id="BAE52135.1"/>
    </source>
</evidence>